<evidence type="ECO:0000256" key="1">
    <source>
        <dbReference type="ARBA" id="ARBA00022741"/>
    </source>
</evidence>
<proteinExistence type="evidence at transcript level"/>
<dbReference type="PANTHER" id="PTHR14025:SF20">
    <property type="entry name" value="FANCONI ANEMIA GROUP M PROTEIN"/>
    <property type="match status" value="1"/>
</dbReference>
<keyword evidence="1" id="KW-0547">Nucleotide-binding</keyword>
<dbReference type="GO" id="GO:0005524">
    <property type="term" value="F:ATP binding"/>
    <property type="evidence" value="ECO:0007669"/>
    <property type="project" value="UniProtKB-KW"/>
</dbReference>
<name>V9IHB0_APICE</name>
<gene>
    <name evidence="5" type="ORF">ACCB06954</name>
</gene>
<evidence type="ECO:0000313" key="5">
    <source>
        <dbReference type="EMBL" id="AEY60042.1"/>
    </source>
</evidence>
<keyword evidence="3" id="KW-0347">Helicase</keyword>
<evidence type="ECO:0000256" key="4">
    <source>
        <dbReference type="ARBA" id="ARBA00022840"/>
    </source>
</evidence>
<keyword evidence="4" id="KW-0067">ATP-binding</keyword>
<dbReference type="GO" id="GO:0000400">
    <property type="term" value="F:four-way junction DNA binding"/>
    <property type="evidence" value="ECO:0007669"/>
    <property type="project" value="TreeGrafter"/>
</dbReference>
<evidence type="ECO:0000256" key="3">
    <source>
        <dbReference type="ARBA" id="ARBA00022806"/>
    </source>
</evidence>
<organism evidence="5">
    <name type="scientific">Apis cerana</name>
    <name type="common">Indian honeybee</name>
    <dbReference type="NCBI Taxonomy" id="7461"/>
    <lineage>
        <taxon>Eukaryota</taxon>
        <taxon>Metazoa</taxon>
        <taxon>Ecdysozoa</taxon>
        <taxon>Arthropoda</taxon>
        <taxon>Hexapoda</taxon>
        <taxon>Insecta</taxon>
        <taxon>Pterygota</taxon>
        <taxon>Neoptera</taxon>
        <taxon>Endopterygota</taxon>
        <taxon>Hymenoptera</taxon>
        <taxon>Apocrita</taxon>
        <taxon>Aculeata</taxon>
        <taxon>Apoidea</taxon>
        <taxon>Anthophila</taxon>
        <taxon>Apidae</taxon>
        <taxon>Apis</taxon>
    </lineage>
</organism>
<dbReference type="GO" id="GO:0016787">
    <property type="term" value="F:hydrolase activity"/>
    <property type="evidence" value="ECO:0007669"/>
    <property type="project" value="UniProtKB-KW"/>
</dbReference>
<dbReference type="PANTHER" id="PTHR14025">
    <property type="entry name" value="FANCONI ANEMIA GROUP M FANCM FAMILY MEMBER"/>
    <property type="match status" value="1"/>
</dbReference>
<reference evidence="5" key="1">
    <citation type="submission" date="2011-11" db="EMBL/GenBank/DDBJ databases">
        <title>Decoding the brain transcriptome of the Eastern honeybee (Apis cerana) based on pyrosequencing.</title>
        <authorList>
            <person name="Sun L."/>
            <person name="Zheng H."/>
            <person name="Wang Y."/>
            <person name="Xie X."/>
            <person name="Zhu Y."/>
            <person name="Gu W."/>
            <person name="Wang S."/>
        </authorList>
    </citation>
    <scope>NUCLEOTIDE SEQUENCE</scope>
    <source>
        <tissue evidence="5">Brain</tissue>
    </source>
</reference>
<accession>V9IHB0</accession>
<dbReference type="GO" id="GO:0045003">
    <property type="term" value="P:double-strand break repair via synthesis-dependent strand annealing"/>
    <property type="evidence" value="ECO:0007669"/>
    <property type="project" value="TreeGrafter"/>
</dbReference>
<dbReference type="GO" id="GO:0009378">
    <property type="term" value="F:four-way junction helicase activity"/>
    <property type="evidence" value="ECO:0007669"/>
    <property type="project" value="TreeGrafter"/>
</dbReference>
<keyword evidence="2" id="KW-0378">Hydrolase</keyword>
<dbReference type="AlphaFoldDB" id="V9IHB0"/>
<evidence type="ECO:0000256" key="2">
    <source>
        <dbReference type="ARBA" id="ARBA00022801"/>
    </source>
</evidence>
<dbReference type="EMBL" id="JR045733">
    <property type="protein sequence ID" value="AEY60042.1"/>
    <property type="molecule type" value="mRNA"/>
</dbReference>
<sequence length="105" mass="12289">MGRTGRKRDGHIIILVTDGKEHETLKSTIARRDSLNYKVLNTNNIFSSLYQNNPRMIPDILIPECLKMHISIQPKTPVIKYKNRKREANNKEKKHQTIIKKKNLI</sequence>
<dbReference type="GO" id="GO:0036297">
    <property type="term" value="P:interstrand cross-link repair"/>
    <property type="evidence" value="ECO:0007669"/>
    <property type="project" value="TreeGrafter"/>
</dbReference>
<protein>
    <submittedName>
        <fullName evidence="5">Fanconi anemia group M protein</fullName>
    </submittedName>
</protein>
<dbReference type="GO" id="GO:0043138">
    <property type="term" value="F:3'-5' DNA helicase activity"/>
    <property type="evidence" value="ECO:0007669"/>
    <property type="project" value="TreeGrafter"/>
</dbReference>